<evidence type="ECO:0000259" key="1">
    <source>
        <dbReference type="Pfam" id="PF01814"/>
    </source>
</evidence>
<proteinExistence type="predicted"/>
<feature type="domain" description="Hemerythrin-like" evidence="1">
    <location>
        <begin position="18"/>
        <end position="138"/>
    </location>
</feature>
<protein>
    <submittedName>
        <fullName evidence="2">Hemerythrin</fullName>
    </submittedName>
</protein>
<dbReference type="PANTHER" id="PTHR39966">
    <property type="entry name" value="BLL2471 PROTEIN-RELATED"/>
    <property type="match status" value="1"/>
</dbReference>
<sequence>MTLPDDGTREEPERSVAAAFTREHHQIDEGIERFLADAAERDPARRARPLLSAMEALRRHIYLEEEVVFPRLPPGPLMMSLMVMRREHGELWTRMDALAEILEDDSSAASGIVEACTELLSLLEDHNRKEEPIIYPHLDTDLSPQEQSLVRELLAGSALPEGWICQALR</sequence>
<evidence type="ECO:0000313" key="2">
    <source>
        <dbReference type="EMBL" id="ASK65073.1"/>
    </source>
</evidence>
<dbReference type="EMBL" id="CP022316">
    <property type="protein sequence ID" value="ASK65073.1"/>
    <property type="molecule type" value="Genomic_DNA"/>
</dbReference>
<accession>A0A220UBK9</accession>
<dbReference type="Pfam" id="PF01814">
    <property type="entry name" value="Hemerythrin"/>
    <property type="match status" value="1"/>
</dbReference>
<dbReference type="PANTHER" id="PTHR39966:SF3">
    <property type="entry name" value="DUF438 DOMAIN-CONTAINING PROTEIN"/>
    <property type="match status" value="1"/>
</dbReference>
<organism evidence="2 3">
    <name type="scientific">Brachybacterium avium</name>
    <dbReference type="NCBI Taxonomy" id="2017485"/>
    <lineage>
        <taxon>Bacteria</taxon>
        <taxon>Bacillati</taxon>
        <taxon>Actinomycetota</taxon>
        <taxon>Actinomycetes</taxon>
        <taxon>Micrococcales</taxon>
        <taxon>Dermabacteraceae</taxon>
        <taxon>Brachybacterium</taxon>
    </lineage>
</organism>
<keyword evidence="3" id="KW-1185">Reference proteome</keyword>
<dbReference type="KEGG" id="brv:CFK39_03675"/>
<dbReference type="InterPro" id="IPR012312">
    <property type="entry name" value="Hemerythrin-like"/>
</dbReference>
<reference evidence="3" key="1">
    <citation type="submission" date="2017-07" db="EMBL/GenBank/DDBJ databases">
        <title>Brachybacterium sp. VR2415.</title>
        <authorList>
            <person name="Tak E.J."/>
            <person name="Bae J.-W."/>
        </authorList>
    </citation>
    <scope>NUCLEOTIDE SEQUENCE [LARGE SCALE GENOMIC DNA]</scope>
    <source>
        <strain evidence="3">VR2415</strain>
    </source>
</reference>
<evidence type="ECO:0000313" key="3">
    <source>
        <dbReference type="Proteomes" id="UP000198398"/>
    </source>
</evidence>
<dbReference type="AlphaFoldDB" id="A0A220UBK9"/>
<dbReference type="GO" id="GO:0005886">
    <property type="term" value="C:plasma membrane"/>
    <property type="evidence" value="ECO:0007669"/>
    <property type="project" value="TreeGrafter"/>
</dbReference>
<dbReference type="RefSeq" id="WP_089064320.1">
    <property type="nucleotide sequence ID" value="NZ_CP022316.1"/>
</dbReference>
<dbReference type="OrthoDB" id="3830515at2"/>
<name>A0A220UBK9_9MICO</name>
<dbReference type="Gene3D" id="1.20.120.520">
    <property type="entry name" value="nmb1532 protein domain like"/>
    <property type="match status" value="1"/>
</dbReference>
<dbReference type="Proteomes" id="UP000198398">
    <property type="component" value="Chromosome"/>
</dbReference>
<gene>
    <name evidence="2" type="ORF">CFK39_03675</name>
</gene>